<name>A0A4Q7VVR9_9BURK</name>
<reference evidence="1 2" key="1">
    <citation type="submission" date="2019-02" db="EMBL/GenBank/DDBJ databases">
        <title>Genomic Encyclopedia of Type Strains, Phase IV (KMG-IV): sequencing the most valuable type-strain genomes for metagenomic binning, comparative biology and taxonomic classification.</title>
        <authorList>
            <person name="Goeker M."/>
        </authorList>
    </citation>
    <scope>NUCLEOTIDE SEQUENCE [LARGE SCALE GENOMIC DNA]</scope>
    <source>
        <strain evidence="1 2">DSM 19570</strain>
    </source>
</reference>
<dbReference type="AlphaFoldDB" id="A0A4Q7VVR9"/>
<comment type="caution">
    <text evidence="1">The sequence shown here is derived from an EMBL/GenBank/DDBJ whole genome shotgun (WGS) entry which is preliminary data.</text>
</comment>
<gene>
    <name evidence="1" type="ORF">EV670_1452</name>
</gene>
<dbReference type="Proteomes" id="UP000293671">
    <property type="component" value="Unassembled WGS sequence"/>
</dbReference>
<proteinExistence type="predicted"/>
<evidence type="ECO:0000313" key="1">
    <source>
        <dbReference type="EMBL" id="RZU00740.1"/>
    </source>
</evidence>
<keyword evidence="2" id="KW-1185">Reference proteome</keyword>
<sequence length="201" mass="21895">MSRRRSCRRRAVLADGVRRAGGSLALLLASVGDPLLATELEARTESPPQLSFAMELNQALPAASPPVPGVGTTSTDISYRLWADGPGRTGIGLGLDTRSDWHLRPDAPPALAAQRSTMVLAMRYRLSGDSSLVLDVQPLDAAGLARPFDELRPRLGFEFRTRSSGEQMLRQRMLRMDLGSDAYVGLRTSRRGVSLVYRASF</sequence>
<evidence type="ECO:0000313" key="2">
    <source>
        <dbReference type="Proteomes" id="UP000293671"/>
    </source>
</evidence>
<organism evidence="1 2">
    <name type="scientific">Rivibacter subsaxonicus</name>
    <dbReference type="NCBI Taxonomy" id="457575"/>
    <lineage>
        <taxon>Bacteria</taxon>
        <taxon>Pseudomonadati</taxon>
        <taxon>Pseudomonadota</taxon>
        <taxon>Betaproteobacteria</taxon>
        <taxon>Burkholderiales</taxon>
        <taxon>Rivibacter</taxon>
    </lineage>
</organism>
<dbReference type="EMBL" id="SHKP01000005">
    <property type="protein sequence ID" value="RZU00740.1"/>
    <property type="molecule type" value="Genomic_DNA"/>
</dbReference>
<protein>
    <submittedName>
        <fullName evidence="1">Uncharacterized protein</fullName>
    </submittedName>
</protein>
<accession>A0A4Q7VVR9</accession>